<dbReference type="EMBL" id="CP043960">
    <property type="protein sequence ID" value="QER90467.1"/>
    <property type="molecule type" value="Genomic_DNA"/>
</dbReference>
<evidence type="ECO:0000256" key="2">
    <source>
        <dbReference type="ARBA" id="ARBA00007532"/>
    </source>
</evidence>
<dbReference type="PROSITE" id="PS00076">
    <property type="entry name" value="PYRIDINE_REDOX_1"/>
    <property type="match status" value="1"/>
</dbReference>
<dbReference type="PANTHER" id="PTHR43014:SF4">
    <property type="entry name" value="PYRIDINE NUCLEOTIDE-DISULFIDE OXIDOREDUCTASE RCLA-RELATED"/>
    <property type="match status" value="1"/>
</dbReference>
<keyword evidence="3 9" id="KW-0285">Flavoprotein</keyword>
<dbReference type="Pfam" id="PF07992">
    <property type="entry name" value="Pyr_redox_2"/>
    <property type="match status" value="1"/>
</dbReference>
<dbReference type="Proteomes" id="UP000324308">
    <property type="component" value="Plasmid unnamed1"/>
</dbReference>
<keyword evidence="4 9" id="KW-0274">FAD</keyword>
<evidence type="ECO:0000256" key="3">
    <source>
        <dbReference type="ARBA" id="ARBA00022630"/>
    </source>
</evidence>
<dbReference type="InterPro" id="IPR004099">
    <property type="entry name" value="Pyr_nucl-diS_OxRdtase_dimer"/>
</dbReference>
<evidence type="ECO:0000256" key="1">
    <source>
        <dbReference type="ARBA" id="ARBA00001974"/>
    </source>
</evidence>
<geneLocation type="plasmid" evidence="12 13">
    <name>unnamed1</name>
</geneLocation>
<evidence type="ECO:0000259" key="10">
    <source>
        <dbReference type="Pfam" id="PF02852"/>
    </source>
</evidence>
<proteinExistence type="inferred from homology"/>
<keyword evidence="8 9" id="KW-0676">Redox-active center</keyword>
<dbReference type="EC" id="1.8.1.15" evidence="12"/>
<evidence type="ECO:0000256" key="7">
    <source>
        <dbReference type="ARBA" id="ARBA00023157"/>
    </source>
</evidence>
<dbReference type="GO" id="GO:0050627">
    <property type="term" value="F:mycothione reductase [NAD(P)H] activity"/>
    <property type="evidence" value="ECO:0007669"/>
    <property type="project" value="UniProtKB-EC"/>
</dbReference>
<keyword evidence="6 9" id="KW-0560">Oxidoreductase</keyword>
<organism evidence="12 13">
    <name type="scientific">Streptomyces tendae</name>
    <dbReference type="NCBI Taxonomy" id="1932"/>
    <lineage>
        <taxon>Bacteria</taxon>
        <taxon>Bacillati</taxon>
        <taxon>Actinomycetota</taxon>
        <taxon>Actinomycetes</taxon>
        <taxon>Kitasatosporales</taxon>
        <taxon>Streptomycetaceae</taxon>
        <taxon>Streptomyces</taxon>
    </lineage>
</organism>
<dbReference type="SUPFAM" id="SSF51905">
    <property type="entry name" value="FAD/NAD(P)-binding domain"/>
    <property type="match status" value="1"/>
</dbReference>
<dbReference type="PANTHER" id="PTHR43014">
    <property type="entry name" value="MERCURIC REDUCTASE"/>
    <property type="match status" value="1"/>
</dbReference>
<dbReference type="PIRSF" id="PIRSF000350">
    <property type="entry name" value="Mercury_reductase_MerA"/>
    <property type="match status" value="1"/>
</dbReference>
<comment type="similarity">
    <text evidence="2 9">Belongs to the class-I pyridine nucleotide-disulfide oxidoreductase family.</text>
</comment>
<gene>
    <name evidence="12" type="ORF">F3L20_32950</name>
</gene>
<feature type="domain" description="Pyridine nucleotide-disulphide oxidoreductase dimerisation" evidence="10">
    <location>
        <begin position="351"/>
        <end position="459"/>
    </location>
</feature>
<name>A0ABX6A2Z3_STRTE</name>
<dbReference type="Gene3D" id="3.30.390.30">
    <property type="match status" value="1"/>
</dbReference>
<evidence type="ECO:0000256" key="9">
    <source>
        <dbReference type="RuleBase" id="RU003691"/>
    </source>
</evidence>
<dbReference type="InterPro" id="IPR023753">
    <property type="entry name" value="FAD/NAD-binding_dom"/>
</dbReference>
<evidence type="ECO:0000313" key="12">
    <source>
        <dbReference type="EMBL" id="QER90467.1"/>
    </source>
</evidence>
<evidence type="ECO:0000256" key="8">
    <source>
        <dbReference type="ARBA" id="ARBA00023284"/>
    </source>
</evidence>
<evidence type="ECO:0000259" key="11">
    <source>
        <dbReference type="Pfam" id="PF07992"/>
    </source>
</evidence>
<comment type="cofactor">
    <cofactor evidence="1">
        <name>FAD</name>
        <dbReference type="ChEBI" id="CHEBI:57692"/>
    </cofactor>
</comment>
<keyword evidence="13" id="KW-1185">Reference proteome</keyword>
<dbReference type="PRINTS" id="PR00411">
    <property type="entry name" value="PNDRDTASEI"/>
</dbReference>
<sequence length="474" mass="51441">MHSHFDLVVIGSGSGNIIVDERFTDWKVAFVEKGVGPLDSYGGTCLNVGCIPTKMFVHTADTVLASEHGAALGVDMNLRSIDWPAVRDRVFGRLDPVAAGGERYRAAGSPNVVLYRGIARFIGERRLTVATTDGPVTLTADRIVVATGSRPDIPDVPGLDNALGYHTSDTVMRMNRVPRRMTILGSGFVASELAHVFSSLGVEITLIVRGDVLLRQEDIDVARRFTELAQNRWDVRLNHKLLRAARKDGALLLDLESPEGAERLETDELLVATGRRPNSDLVDAAAGGLALHEDGRIVVNAQQVTSVPGVWALGDVSSPWQLKHVANHEAKIVQHNLLYPDERRTSNHRYVPHAVFSSPRIASVGITEQEARATGRAYVSATREYSGVAYGWAMEDTTSFAKVLADPSTGKLLGAHIIGPESPTLIQPLVQAMSFGLQAHSMAKGQYWIHPAMPEVIENVLLDLPLDKGILKTA</sequence>
<dbReference type="Pfam" id="PF02852">
    <property type="entry name" value="Pyr_redox_dim"/>
    <property type="match status" value="1"/>
</dbReference>
<evidence type="ECO:0000313" key="13">
    <source>
        <dbReference type="Proteomes" id="UP000324308"/>
    </source>
</evidence>
<dbReference type="SUPFAM" id="SSF55424">
    <property type="entry name" value="FAD/NAD-linked reductases, dimerisation (C-terminal) domain"/>
    <property type="match status" value="1"/>
</dbReference>
<dbReference type="Gene3D" id="3.50.50.60">
    <property type="entry name" value="FAD/NAD(P)-binding domain"/>
    <property type="match status" value="2"/>
</dbReference>
<dbReference type="InterPro" id="IPR012999">
    <property type="entry name" value="Pyr_OxRdtase_I_AS"/>
</dbReference>
<dbReference type="RefSeq" id="WP_150157742.1">
    <property type="nucleotide sequence ID" value="NZ_CP043960.1"/>
</dbReference>
<accession>A0ABX6A2Z3</accession>
<evidence type="ECO:0000256" key="4">
    <source>
        <dbReference type="ARBA" id="ARBA00022827"/>
    </source>
</evidence>
<feature type="domain" description="FAD/NAD(P)-binding" evidence="11">
    <location>
        <begin position="5"/>
        <end position="329"/>
    </location>
</feature>
<protein>
    <submittedName>
        <fullName evidence="12">Mycothione reductase</fullName>
        <ecNumber evidence="12">1.8.1.15</ecNumber>
    </submittedName>
</protein>
<dbReference type="InterPro" id="IPR001100">
    <property type="entry name" value="Pyr_nuc-diS_OxRdtase"/>
</dbReference>
<keyword evidence="5" id="KW-0521">NADP</keyword>
<evidence type="ECO:0000256" key="6">
    <source>
        <dbReference type="ARBA" id="ARBA00023002"/>
    </source>
</evidence>
<keyword evidence="7" id="KW-1015">Disulfide bond</keyword>
<dbReference type="InterPro" id="IPR016156">
    <property type="entry name" value="FAD/NAD-linked_Rdtase_dimer_sf"/>
</dbReference>
<dbReference type="NCBIfam" id="NF005884">
    <property type="entry name" value="PRK07846.1"/>
    <property type="match status" value="1"/>
</dbReference>
<dbReference type="PRINTS" id="PR00368">
    <property type="entry name" value="FADPNR"/>
</dbReference>
<dbReference type="InterPro" id="IPR036188">
    <property type="entry name" value="FAD/NAD-bd_sf"/>
</dbReference>
<evidence type="ECO:0000256" key="5">
    <source>
        <dbReference type="ARBA" id="ARBA00022857"/>
    </source>
</evidence>
<reference evidence="12 13" key="1">
    <citation type="submission" date="2019-09" db="EMBL/GenBank/DDBJ databases">
        <title>Draft genome sequence of the Ebosin-producing strain Streptomyces sp. 139.</title>
        <authorList>
            <person name="Ai L."/>
            <person name="Geng M."/>
            <person name="Ma M."/>
            <person name="Bai L."/>
        </authorList>
    </citation>
    <scope>NUCLEOTIDE SEQUENCE [LARGE SCALE GENOMIC DNA]</scope>
    <source>
        <strain evidence="12 13">139</strain>
        <plasmid evidence="12 13">unnamed1</plasmid>
    </source>
</reference>
<keyword evidence="12" id="KW-0614">Plasmid</keyword>